<dbReference type="Proteomes" id="UP000540656">
    <property type="component" value="Unassembled WGS sequence"/>
</dbReference>
<dbReference type="InterPro" id="IPR036365">
    <property type="entry name" value="PGBD-like_sf"/>
</dbReference>
<dbReference type="Pfam" id="PF01471">
    <property type="entry name" value="PG_binding_1"/>
    <property type="match status" value="1"/>
</dbReference>
<dbReference type="InterPro" id="IPR013230">
    <property type="entry name" value="Peptidase_M15A_C"/>
</dbReference>
<keyword evidence="5" id="KW-1185">Reference proteome</keyword>
<comment type="caution">
    <text evidence="4">The sequence shown here is derived from an EMBL/GenBank/DDBJ whole genome shotgun (WGS) entry which is preliminary data.</text>
</comment>
<keyword evidence="4" id="KW-0645">Protease</keyword>
<evidence type="ECO:0000256" key="1">
    <source>
        <dbReference type="SAM" id="SignalP"/>
    </source>
</evidence>
<reference evidence="4 5" key="1">
    <citation type="submission" date="2020-07" db="EMBL/GenBank/DDBJ databases">
        <title>Sequencing the genomes of 1000 actinobacteria strains.</title>
        <authorList>
            <person name="Klenk H.-P."/>
        </authorList>
    </citation>
    <scope>NUCLEOTIDE SEQUENCE [LARGE SCALE GENOMIC DNA]</scope>
    <source>
        <strain evidence="4 5">DSM 23819</strain>
    </source>
</reference>
<evidence type="ECO:0000259" key="3">
    <source>
        <dbReference type="Pfam" id="PF08291"/>
    </source>
</evidence>
<dbReference type="InterPro" id="IPR036366">
    <property type="entry name" value="PGBDSf"/>
</dbReference>
<dbReference type="InterPro" id="IPR002477">
    <property type="entry name" value="Peptidoglycan-bd-like"/>
</dbReference>
<dbReference type="GO" id="GO:0009046">
    <property type="term" value="F:zinc D-Ala-D-Ala carboxypeptidase activity"/>
    <property type="evidence" value="ECO:0007669"/>
    <property type="project" value="UniProtKB-EC"/>
</dbReference>
<dbReference type="Gene3D" id="3.30.1380.10">
    <property type="match status" value="1"/>
</dbReference>
<feature type="chain" id="PRO_5030721749" evidence="1">
    <location>
        <begin position="31"/>
        <end position="248"/>
    </location>
</feature>
<keyword evidence="1" id="KW-0732">Signal</keyword>
<gene>
    <name evidence="4" type="ORF">BJ980_000535</name>
</gene>
<dbReference type="Pfam" id="PF08291">
    <property type="entry name" value="Peptidase_M15_3"/>
    <property type="match status" value="1"/>
</dbReference>
<feature type="signal peptide" evidence="1">
    <location>
        <begin position="1"/>
        <end position="30"/>
    </location>
</feature>
<feature type="domain" description="Peptidase M15A C-terminal" evidence="3">
    <location>
        <begin position="138"/>
        <end position="233"/>
    </location>
</feature>
<evidence type="ECO:0000313" key="4">
    <source>
        <dbReference type="EMBL" id="NYG57612.1"/>
    </source>
</evidence>
<feature type="domain" description="Peptidoglycan binding-like" evidence="2">
    <location>
        <begin position="45"/>
        <end position="103"/>
    </location>
</feature>
<protein>
    <submittedName>
        <fullName evidence="4">Zinc D-Ala-D-Ala carboxypeptidase</fullName>
        <ecNumber evidence="4">3.4.17.14</ecNumber>
    </submittedName>
</protein>
<accession>A0A7Y9UNX3</accession>
<sequence length="248" mass="26196">MRRRLSTLLAAIALAMTGLVVLSSTTPANADACYTWSRTLKAGATGADVSQLQIRVAGWAGYRTNMAVDGSYGPQTTTAVKNFQAAYGLSADGVAGPDTFTKLYGLQKDDCSPAHFSWTEVDGGCGVGGYSGGSVSSSTVKANLLRAMWRAEALRHRMGDIPLRVTSGFRSQSCDRSVGGSGTGQHTYGRAIDVVPVNGNTTLCRIAQAARYVSFGTLLGPGYPDHNDHVHVDIRPDRIFWSAPSCGI</sequence>
<dbReference type="AlphaFoldDB" id="A0A7Y9UNX3"/>
<dbReference type="RefSeq" id="WP_179500860.1">
    <property type="nucleotide sequence ID" value="NZ_JACCAA010000001.1"/>
</dbReference>
<dbReference type="Gene3D" id="1.10.101.10">
    <property type="entry name" value="PGBD-like superfamily/PGBD"/>
    <property type="match status" value="1"/>
</dbReference>
<dbReference type="EMBL" id="JACCAA010000001">
    <property type="protein sequence ID" value="NYG57612.1"/>
    <property type="molecule type" value="Genomic_DNA"/>
</dbReference>
<evidence type="ECO:0000313" key="5">
    <source>
        <dbReference type="Proteomes" id="UP000540656"/>
    </source>
</evidence>
<keyword evidence="4" id="KW-0121">Carboxypeptidase</keyword>
<organism evidence="4 5">
    <name type="scientific">Nocardioides daedukensis</name>
    <dbReference type="NCBI Taxonomy" id="634462"/>
    <lineage>
        <taxon>Bacteria</taxon>
        <taxon>Bacillati</taxon>
        <taxon>Actinomycetota</taxon>
        <taxon>Actinomycetes</taxon>
        <taxon>Propionibacteriales</taxon>
        <taxon>Nocardioidaceae</taxon>
        <taxon>Nocardioides</taxon>
    </lineage>
</organism>
<dbReference type="InterPro" id="IPR009045">
    <property type="entry name" value="Zn_M74/Hedgehog-like"/>
</dbReference>
<dbReference type="SUPFAM" id="SSF55166">
    <property type="entry name" value="Hedgehog/DD-peptidase"/>
    <property type="match status" value="1"/>
</dbReference>
<dbReference type="EC" id="3.4.17.14" evidence="4"/>
<proteinExistence type="predicted"/>
<dbReference type="SUPFAM" id="SSF47090">
    <property type="entry name" value="PGBD-like"/>
    <property type="match status" value="1"/>
</dbReference>
<evidence type="ECO:0000259" key="2">
    <source>
        <dbReference type="Pfam" id="PF01471"/>
    </source>
</evidence>
<keyword evidence="4" id="KW-0378">Hydrolase</keyword>
<name>A0A7Y9UNX3_9ACTN</name>